<keyword evidence="5 11" id="KW-0812">Transmembrane</keyword>
<accession>A0AAV1ZKG0</accession>
<sequence>MDFRLDGYYTTMWTDSRLVLNGKVVKNSDCAEFIWVPKVIFKAAESKEIYDIRENLIHIDKYQIVQYSQRFGFRVGCKMFFKDYPFDSQFCKFPMILLDSVLSNVSLEWHKENGTKFLLLAEEFKPLQFFLREPTAFTDEEGISIQFVFVRQLMGSFINIFVPSTLIVAVSWVSFWIRVEAAPARVSLSVTSLLTLCTQVQSHRSYLPK</sequence>
<comment type="subcellular location">
    <subcellularLocation>
        <location evidence="2">Cell membrane</location>
    </subcellularLocation>
    <subcellularLocation>
        <location evidence="1">Membrane</location>
        <topology evidence="1">Multi-pass membrane protein</topology>
    </subcellularLocation>
</comment>
<keyword evidence="4" id="KW-1003">Cell membrane</keyword>
<evidence type="ECO:0000256" key="5">
    <source>
        <dbReference type="ARBA" id="ARBA00022692"/>
    </source>
</evidence>
<dbReference type="PANTHER" id="PTHR18945">
    <property type="entry name" value="NEUROTRANSMITTER GATED ION CHANNEL"/>
    <property type="match status" value="1"/>
</dbReference>
<evidence type="ECO:0000256" key="7">
    <source>
        <dbReference type="ARBA" id="ARBA00022989"/>
    </source>
</evidence>
<dbReference type="GO" id="GO:0004888">
    <property type="term" value="F:transmembrane signaling receptor activity"/>
    <property type="evidence" value="ECO:0007669"/>
    <property type="project" value="InterPro"/>
</dbReference>
<evidence type="ECO:0000256" key="10">
    <source>
        <dbReference type="ARBA" id="ARBA00023303"/>
    </source>
</evidence>
<dbReference type="Gene3D" id="2.70.170.10">
    <property type="entry name" value="Neurotransmitter-gated ion-channel ligand-binding domain"/>
    <property type="match status" value="1"/>
</dbReference>
<dbReference type="GO" id="GO:0099095">
    <property type="term" value="F:ligand-gated monoatomic anion channel activity"/>
    <property type="evidence" value="ECO:0007669"/>
    <property type="project" value="UniProtKB-ARBA"/>
</dbReference>
<feature type="domain" description="Neurotransmitter-gated ion-channel ligand-binding" evidence="12">
    <location>
        <begin position="1"/>
        <end position="133"/>
    </location>
</feature>
<feature type="domain" description="Neurotransmitter-gated ion-channel transmembrane" evidence="13">
    <location>
        <begin position="161"/>
        <end position="209"/>
    </location>
</feature>
<organism evidence="14 15">
    <name type="scientific">Larinioides sclopetarius</name>
    <dbReference type="NCBI Taxonomy" id="280406"/>
    <lineage>
        <taxon>Eukaryota</taxon>
        <taxon>Metazoa</taxon>
        <taxon>Ecdysozoa</taxon>
        <taxon>Arthropoda</taxon>
        <taxon>Chelicerata</taxon>
        <taxon>Arachnida</taxon>
        <taxon>Araneae</taxon>
        <taxon>Araneomorphae</taxon>
        <taxon>Entelegynae</taxon>
        <taxon>Araneoidea</taxon>
        <taxon>Araneidae</taxon>
        <taxon>Larinioides</taxon>
    </lineage>
</organism>
<keyword evidence="15" id="KW-1185">Reference proteome</keyword>
<keyword evidence="10" id="KW-0407">Ion channel</keyword>
<keyword evidence="8" id="KW-0406">Ion transport</keyword>
<dbReference type="GO" id="GO:0005886">
    <property type="term" value="C:plasma membrane"/>
    <property type="evidence" value="ECO:0007669"/>
    <property type="project" value="UniProtKB-SubCell"/>
</dbReference>
<keyword evidence="9 11" id="KW-0472">Membrane</keyword>
<evidence type="ECO:0000256" key="11">
    <source>
        <dbReference type="SAM" id="Phobius"/>
    </source>
</evidence>
<evidence type="ECO:0000256" key="4">
    <source>
        <dbReference type="ARBA" id="ARBA00022475"/>
    </source>
</evidence>
<dbReference type="Gene3D" id="1.20.58.390">
    <property type="entry name" value="Neurotransmitter-gated ion-channel transmembrane domain"/>
    <property type="match status" value="1"/>
</dbReference>
<evidence type="ECO:0000313" key="15">
    <source>
        <dbReference type="Proteomes" id="UP001497382"/>
    </source>
</evidence>
<evidence type="ECO:0000256" key="3">
    <source>
        <dbReference type="ARBA" id="ARBA00022448"/>
    </source>
</evidence>
<evidence type="ECO:0000313" key="14">
    <source>
        <dbReference type="EMBL" id="CAL1271978.1"/>
    </source>
</evidence>
<evidence type="ECO:0000256" key="1">
    <source>
        <dbReference type="ARBA" id="ARBA00004141"/>
    </source>
</evidence>
<dbReference type="SUPFAM" id="SSF63712">
    <property type="entry name" value="Nicotinic receptor ligand binding domain-like"/>
    <property type="match status" value="1"/>
</dbReference>
<dbReference type="InterPro" id="IPR038050">
    <property type="entry name" value="Neuro_actylchol_rec"/>
</dbReference>
<keyword evidence="3" id="KW-0813">Transport</keyword>
<feature type="non-terminal residue" evidence="14">
    <location>
        <position position="209"/>
    </location>
</feature>
<keyword evidence="7 11" id="KW-1133">Transmembrane helix</keyword>
<dbReference type="EMBL" id="CAXIEN010000058">
    <property type="protein sequence ID" value="CAL1271978.1"/>
    <property type="molecule type" value="Genomic_DNA"/>
</dbReference>
<dbReference type="InterPro" id="IPR018000">
    <property type="entry name" value="Neurotransmitter_ion_chnl_CS"/>
</dbReference>
<protein>
    <recommendedName>
        <fullName evidence="16">Neurotransmitter-gated ion-channel ligand-binding domain-containing protein</fullName>
    </recommendedName>
</protein>
<dbReference type="SUPFAM" id="SSF90112">
    <property type="entry name" value="Neurotransmitter-gated ion-channel transmembrane pore"/>
    <property type="match status" value="1"/>
</dbReference>
<gene>
    <name evidence="14" type="ORF">LARSCL_LOCUS6127</name>
</gene>
<dbReference type="InterPro" id="IPR036734">
    <property type="entry name" value="Neur_chan_lig-bd_sf"/>
</dbReference>
<dbReference type="GO" id="GO:0005230">
    <property type="term" value="F:extracellular ligand-gated monoatomic ion channel activity"/>
    <property type="evidence" value="ECO:0007669"/>
    <property type="project" value="InterPro"/>
</dbReference>
<dbReference type="GO" id="GO:0005254">
    <property type="term" value="F:chloride channel activity"/>
    <property type="evidence" value="ECO:0007669"/>
    <property type="project" value="UniProtKB-ARBA"/>
</dbReference>
<evidence type="ECO:0000256" key="9">
    <source>
        <dbReference type="ARBA" id="ARBA00023136"/>
    </source>
</evidence>
<comment type="caution">
    <text evidence="14">The sequence shown here is derived from an EMBL/GenBank/DDBJ whole genome shotgun (WGS) entry which is preliminary data.</text>
</comment>
<evidence type="ECO:0000256" key="2">
    <source>
        <dbReference type="ARBA" id="ARBA00004236"/>
    </source>
</evidence>
<feature type="transmembrane region" description="Helical" evidence="11">
    <location>
        <begin position="157"/>
        <end position="177"/>
    </location>
</feature>
<evidence type="ECO:0000256" key="8">
    <source>
        <dbReference type="ARBA" id="ARBA00023065"/>
    </source>
</evidence>
<dbReference type="InterPro" id="IPR006201">
    <property type="entry name" value="Neur_channel"/>
</dbReference>
<reference evidence="14 15" key="1">
    <citation type="submission" date="2024-04" db="EMBL/GenBank/DDBJ databases">
        <authorList>
            <person name="Rising A."/>
            <person name="Reimegard J."/>
            <person name="Sonavane S."/>
            <person name="Akerstrom W."/>
            <person name="Nylinder S."/>
            <person name="Hedman E."/>
            <person name="Kallberg Y."/>
        </authorList>
    </citation>
    <scope>NUCLEOTIDE SEQUENCE [LARGE SCALE GENOMIC DNA]</scope>
</reference>
<dbReference type="InterPro" id="IPR006028">
    <property type="entry name" value="GABAA/Glycine_rcpt"/>
</dbReference>
<dbReference type="InterPro" id="IPR006029">
    <property type="entry name" value="Neurotrans-gated_channel_TM"/>
</dbReference>
<dbReference type="Pfam" id="PF02932">
    <property type="entry name" value="Neur_chan_memb"/>
    <property type="match status" value="1"/>
</dbReference>
<proteinExistence type="predicted"/>
<evidence type="ECO:0000259" key="12">
    <source>
        <dbReference type="Pfam" id="PF02931"/>
    </source>
</evidence>
<dbReference type="Pfam" id="PF02931">
    <property type="entry name" value="Neur_chan_LBD"/>
    <property type="match status" value="1"/>
</dbReference>
<dbReference type="PRINTS" id="PR00253">
    <property type="entry name" value="GABAARECEPTR"/>
</dbReference>
<name>A0AAV1ZKG0_9ARAC</name>
<evidence type="ECO:0000259" key="13">
    <source>
        <dbReference type="Pfam" id="PF02932"/>
    </source>
</evidence>
<dbReference type="Proteomes" id="UP001497382">
    <property type="component" value="Unassembled WGS sequence"/>
</dbReference>
<evidence type="ECO:0000256" key="6">
    <source>
        <dbReference type="ARBA" id="ARBA00022729"/>
    </source>
</evidence>
<dbReference type="InterPro" id="IPR006202">
    <property type="entry name" value="Neur_chan_lig-bd"/>
</dbReference>
<dbReference type="InterPro" id="IPR036719">
    <property type="entry name" value="Neuro-gated_channel_TM_sf"/>
</dbReference>
<evidence type="ECO:0008006" key="16">
    <source>
        <dbReference type="Google" id="ProtNLM"/>
    </source>
</evidence>
<keyword evidence="6" id="KW-0732">Signal</keyword>
<dbReference type="PROSITE" id="PS00236">
    <property type="entry name" value="NEUROTR_ION_CHANNEL"/>
    <property type="match status" value="1"/>
</dbReference>
<dbReference type="AlphaFoldDB" id="A0AAV1ZKG0"/>